<dbReference type="SUPFAM" id="SSF55729">
    <property type="entry name" value="Acyl-CoA N-acyltransferases (Nat)"/>
    <property type="match status" value="1"/>
</dbReference>
<accession>A0ABV7GRU7</accession>
<evidence type="ECO:0000313" key="5">
    <source>
        <dbReference type="Proteomes" id="UP001595632"/>
    </source>
</evidence>
<dbReference type="EMBL" id="JBHRTB010000010">
    <property type="protein sequence ID" value="MFC3142929.1"/>
    <property type="molecule type" value="Genomic_DNA"/>
</dbReference>
<gene>
    <name evidence="4" type="ORF">ACFOGP_09425</name>
</gene>
<dbReference type="RefSeq" id="WP_275632909.1">
    <property type="nucleotide sequence ID" value="NZ_JARGYD010000004.1"/>
</dbReference>
<dbReference type="PANTHER" id="PTHR43877">
    <property type="entry name" value="AMINOALKYLPHOSPHONATE N-ACETYLTRANSFERASE-RELATED-RELATED"/>
    <property type="match status" value="1"/>
</dbReference>
<dbReference type="Proteomes" id="UP001595632">
    <property type="component" value="Unassembled WGS sequence"/>
</dbReference>
<dbReference type="PROSITE" id="PS51186">
    <property type="entry name" value="GNAT"/>
    <property type="match status" value="1"/>
</dbReference>
<protein>
    <submittedName>
        <fullName evidence="4">GNAT family N-acetyltransferase</fullName>
        <ecNumber evidence="4">2.3.1.-</ecNumber>
    </submittedName>
</protein>
<reference evidence="5" key="1">
    <citation type="journal article" date="2019" name="Int. J. Syst. Evol. Microbiol.">
        <title>The Global Catalogue of Microorganisms (GCM) 10K type strain sequencing project: providing services to taxonomists for standard genome sequencing and annotation.</title>
        <authorList>
            <consortium name="The Broad Institute Genomics Platform"/>
            <consortium name="The Broad Institute Genome Sequencing Center for Infectious Disease"/>
            <person name="Wu L."/>
            <person name="Ma J."/>
        </authorList>
    </citation>
    <scope>NUCLEOTIDE SEQUENCE [LARGE SCALE GENOMIC DNA]</scope>
    <source>
        <strain evidence="5">KCTC 52366</strain>
    </source>
</reference>
<dbReference type="InterPro" id="IPR000182">
    <property type="entry name" value="GNAT_dom"/>
</dbReference>
<comment type="caution">
    <text evidence="4">The sequence shown here is derived from an EMBL/GenBank/DDBJ whole genome shotgun (WGS) entry which is preliminary data.</text>
</comment>
<dbReference type="GO" id="GO:0016746">
    <property type="term" value="F:acyltransferase activity"/>
    <property type="evidence" value="ECO:0007669"/>
    <property type="project" value="UniProtKB-KW"/>
</dbReference>
<sequence length="162" mass="17369">MLTSTLPDLRLAPAAPEDGTRLAAIRVEAMRPSLEALGRFDPARARERFLGAFDPDDTRLILDGDALAGFVVVRRRADHLYLDHLYLSPDRQGEGRGSAVVAAVQAEAREAGLPLRLMALRGSRANAFYESLGFVVTGSDSWDIHFEWQAPAGAAGPGQGGA</sequence>
<keyword evidence="1 4" id="KW-0808">Transferase</keyword>
<name>A0ABV7GRU7_9RHOB</name>
<keyword evidence="2 4" id="KW-0012">Acyltransferase</keyword>
<evidence type="ECO:0000259" key="3">
    <source>
        <dbReference type="PROSITE" id="PS51186"/>
    </source>
</evidence>
<dbReference type="EC" id="2.3.1.-" evidence="4"/>
<evidence type="ECO:0000256" key="1">
    <source>
        <dbReference type="ARBA" id="ARBA00022679"/>
    </source>
</evidence>
<feature type="domain" description="N-acetyltransferase" evidence="3">
    <location>
        <begin position="9"/>
        <end position="153"/>
    </location>
</feature>
<dbReference type="Pfam" id="PF13508">
    <property type="entry name" value="Acetyltransf_7"/>
    <property type="match status" value="1"/>
</dbReference>
<organism evidence="4 5">
    <name type="scientific">Psychromarinibacter halotolerans</name>
    <dbReference type="NCBI Taxonomy" id="1775175"/>
    <lineage>
        <taxon>Bacteria</taxon>
        <taxon>Pseudomonadati</taxon>
        <taxon>Pseudomonadota</taxon>
        <taxon>Alphaproteobacteria</taxon>
        <taxon>Rhodobacterales</taxon>
        <taxon>Paracoccaceae</taxon>
        <taxon>Psychromarinibacter</taxon>
    </lineage>
</organism>
<dbReference type="InterPro" id="IPR050832">
    <property type="entry name" value="Bact_Acetyltransf"/>
</dbReference>
<proteinExistence type="predicted"/>
<keyword evidence="5" id="KW-1185">Reference proteome</keyword>
<evidence type="ECO:0000313" key="4">
    <source>
        <dbReference type="EMBL" id="MFC3142929.1"/>
    </source>
</evidence>
<evidence type="ECO:0000256" key="2">
    <source>
        <dbReference type="ARBA" id="ARBA00023315"/>
    </source>
</evidence>
<dbReference type="Gene3D" id="3.40.630.30">
    <property type="match status" value="1"/>
</dbReference>
<dbReference type="InterPro" id="IPR016181">
    <property type="entry name" value="Acyl_CoA_acyltransferase"/>
</dbReference>